<protein>
    <submittedName>
        <fullName evidence="6">Uncharacterized protein</fullName>
    </submittedName>
</protein>
<evidence type="ECO:0000313" key="7">
    <source>
        <dbReference type="Proteomes" id="UP001280121"/>
    </source>
</evidence>
<dbReference type="GO" id="GO:0000226">
    <property type="term" value="P:microtubule cytoskeleton organization"/>
    <property type="evidence" value="ECO:0007669"/>
    <property type="project" value="InterPro"/>
</dbReference>
<feature type="region of interest" description="Disordered" evidence="5">
    <location>
        <begin position="117"/>
        <end position="155"/>
    </location>
</feature>
<comment type="caution">
    <text evidence="6">The sequence shown here is derived from an EMBL/GenBank/DDBJ whole genome shotgun (WGS) entry which is preliminary data.</text>
</comment>
<evidence type="ECO:0000313" key="6">
    <source>
        <dbReference type="EMBL" id="KAK2634446.1"/>
    </source>
</evidence>
<evidence type="ECO:0000256" key="2">
    <source>
        <dbReference type="ARBA" id="ARBA00006187"/>
    </source>
</evidence>
<proteinExistence type="inferred from homology"/>
<sequence>MAHLHELQNEKILQLQNVNHHINTIHELSLVMSFDFFETVNDAHPSLSDPTIGQSKSINNDMLTRLTSVIRSLKQEKQQRLQKDDNRYSVRGGAHKNLKREEKARILKRLQDQFAAEQEAKIGSKPATKRSLGPNTTTNMVGTPIGRRAMTPSGLNTISIGKDRRESNRVAIPLNYVALPKDDQMSRGG</sequence>
<dbReference type="GO" id="GO:0005874">
    <property type="term" value="C:microtubule"/>
    <property type="evidence" value="ECO:0007669"/>
    <property type="project" value="UniProtKB-KW"/>
</dbReference>
<evidence type="ECO:0000256" key="1">
    <source>
        <dbReference type="ARBA" id="ARBA00004245"/>
    </source>
</evidence>
<dbReference type="InterPro" id="IPR007145">
    <property type="entry name" value="MAP65_Ase1_PRC1"/>
</dbReference>
<name>A0AAD9TEU7_9ROSI</name>
<evidence type="ECO:0000256" key="5">
    <source>
        <dbReference type="SAM" id="MobiDB-lite"/>
    </source>
</evidence>
<dbReference type="EMBL" id="JANJYI010000009">
    <property type="protein sequence ID" value="KAK2634446.1"/>
    <property type="molecule type" value="Genomic_DNA"/>
</dbReference>
<dbReference type="GO" id="GO:0008017">
    <property type="term" value="F:microtubule binding"/>
    <property type="evidence" value="ECO:0007669"/>
    <property type="project" value="InterPro"/>
</dbReference>
<dbReference type="AlphaFoldDB" id="A0AAD9TEU7"/>
<accession>A0AAD9TEU7</accession>
<keyword evidence="4" id="KW-0206">Cytoskeleton</keyword>
<dbReference type="PANTHER" id="PTHR19321">
    <property type="entry name" value="PROTEIN REGULATOR OF CYTOKINESIS 1 PRC1-RELATED"/>
    <property type="match status" value="1"/>
</dbReference>
<keyword evidence="4" id="KW-0963">Cytoplasm</keyword>
<dbReference type="Proteomes" id="UP001280121">
    <property type="component" value="Unassembled WGS sequence"/>
</dbReference>
<reference evidence="6" key="1">
    <citation type="journal article" date="2023" name="Plant J.">
        <title>Genome sequences and population genomics provide insights into the demographic history, inbreeding, and mutation load of two 'living fossil' tree species of Dipteronia.</title>
        <authorList>
            <person name="Feng Y."/>
            <person name="Comes H.P."/>
            <person name="Chen J."/>
            <person name="Zhu S."/>
            <person name="Lu R."/>
            <person name="Zhang X."/>
            <person name="Li P."/>
            <person name="Qiu J."/>
            <person name="Olsen K.M."/>
            <person name="Qiu Y."/>
        </authorList>
    </citation>
    <scope>NUCLEOTIDE SEQUENCE</scope>
    <source>
        <strain evidence="6">KIB01</strain>
    </source>
</reference>
<comment type="subcellular location">
    <subcellularLocation>
        <location evidence="1">Cytoplasm</location>
        <location evidence="1">Cytoskeleton</location>
    </subcellularLocation>
</comment>
<organism evidence="6 7">
    <name type="scientific">Dipteronia dyeriana</name>
    <dbReference type="NCBI Taxonomy" id="168575"/>
    <lineage>
        <taxon>Eukaryota</taxon>
        <taxon>Viridiplantae</taxon>
        <taxon>Streptophyta</taxon>
        <taxon>Embryophyta</taxon>
        <taxon>Tracheophyta</taxon>
        <taxon>Spermatophyta</taxon>
        <taxon>Magnoliopsida</taxon>
        <taxon>eudicotyledons</taxon>
        <taxon>Gunneridae</taxon>
        <taxon>Pentapetalae</taxon>
        <taxon>rosids</taxon>
        <taxon>malvids</taxon>
        <taxon>Sapindales</taxon>
        <taxon>Sapindaceae</taxon>
        <taxon>Hippocastanoideae</taxon>
        <taxon>Acereae</taxon>
        <taxon>Dipteronia</taxon>
    </lineage>
</organism>
<gene>
    <name evidence="6" type="ORF">Ddye_029238</name>
</gene>
<dbReference type="PANTHER" id="PTHR19321:SF4">
    <property type="entry name" value="65-KDA MICROTUBULE-ASSOCIATED PROTEIN 5"/>
    <property type="match status" value="1"/>
</dbReference>
<dbReference type="GO" id="GO:0005819">
    <property type="term" value="C:spindle"/>
    <property type="evidence" value="ECO:0007669"/>
    <property type="project" value="TreeGrafter"/>
</dbReference>
<keyword evidence="3" id="KW-0493">Microtubule</keyword>
<evidence type="ECO:0000256" key="3">
    <source>
        <dbReference type="ARBA" id="ARBA00022701"/>
    </source>
</evidence>
<evidence type="ECO:0000256" key="4">
    <source>
        <dbReference type="ARBA" id="ARBA00023212"/>
    </source>
</evidence>
<keyword evidence="7" id="KW-1185">Reference proteome</keyword>
<dbReference type="GO" id="GO:0005737">
    <property type="term" value="C:cytoplasm"/>
    <property type="evidence" value="ECO:0007669"/>
    <property type="project" value="TreeGrafter"/>
</dbReference>
<comment type="similarity">
    <text evidence="2">Belongs to the MAP65/ASE1 family.</text>
</comment>